<protein>
    <submittedName>
        <fullName evidence="1">Transposase</fullName>
    </submittedName>
</protein>
<evidence type="ECO:0000313" key="2">
    <source>
        <dbReference type="Proteomes" id="UP001076464"/>
    </source>
</evidence>
<dbReference type="EMBL" id="JAPPUY010000004">
    <property type="protein sequence ID" value="MCY4746447.1"/>
    <property type="molecule type" value="Genomic_DNA"/>
</dbReference>
<comment type="caution">
    <text evidence="1">The sequence shown here is derived from an EMBL/GenBank/DDBJ whole genome shotgun (WGS) entry which is preliminary data.</text>
</comment>
<evidence type="ECO:0000313" key="1">
    <source>
        <dbReference type="EMBL" id="MCY4746447.1"/>
    </source>
</evidence>
<dbReference type="Proteomes" id="UP001076464">
    <property type="component" value="Unassembled WGS sequence"/>
</dbReference>
<accession>A0ACC6CDL7</accession>
<sequence>MTTLTLSIPSALTMPQVPTAAALVRVKGTRAKYTPQQKLQALLMAEQGRPQAAIARELGILPNTVYSWVHAAREALKASQRDMAAQPDAPVGTLRADLLALRGSLSRRLDALERERETILKTIASVRDALDL</sequence>
<gene>
    <name evidence="1" type="ORF">NYO99_15800</name>
</gene>
<reference evidence="1" key="1">
    <citation type="submission" date="2022-08" db="EMBL/GenBank/DDBJ databases">
        <title>Genome sequencing of Pelomonas sp. UHG3.</title>
        <authorList>
            <person name="So Y."/>
        </authorList>
    </citation>
    <scope>NUCLEOTIDE SEQUENCE</scope>
    <source>
        <strain evidence="1">UHG3</strain>
    </source>
</reference>
<keyword evidence="2" id="KW-1185">Reference proteome</keyword>
<proteinExistence type="predicted"/>
<name>A0ACC6CDL7_9BURK</name>
<organism evidence="1 2">
    <name type="scientific">Roseateles hydrophilus</name>
    <dbReference type="NCBI Taxonomy" id="2975054"/>
    <lineage>
        <taxon>Bacteria</taxon>
        <taxon>Pseudomonadati</taxon>
        <taxon>Pseudomonadota</taxon>
        <taxon>Betaproteobacteria</taxon>
        <taxon>Burkholderiales</taxon>
        <taxon>Sphaerotilaceae</taxon>
        <taxon>Roseateles</taxon>
    </lineage>
</organism>